<name>A0A068VVI4_PROFF</name>
<dbReference type="Gene3D" id="1.10.1510.10">
    <property type="entry name" value="Uncharacterised protein YqeY/AIM41 PF09424, N-terminal domain"/>
    <property type="match status" value="1"/>
</dbReference>
<reference evidence="1" key="1">
    <citation type="submission" date="2014-08" db="EMBL/GenBank/DDBJ databases">
        <authorList>
            <person name="Falentin Helene"/>
        </authorList>
    </citation>
    <scope>NUCLEOTIDE SEQUENCE</scope>
</reference>
<evidence type="ECO:0000313" key="1">
    <source>
        <dbReference type="EMBL" id="CEP27221.1"/>
    </source>
</evidence>
<sequence length="121" mass="12707">MAHDGAIDGIHDRLRIALKDAMRARNRTRMSTLRAALSVLDNATAVGVDVMPAAGAIEASATGLGAAEAGRRVLSEPEQQELILREADELAVSAAMFTDAEQAAAQRAEADALRGLVEQVD</sequence>
<evidence type="ECO:0008006" key="2">
    <source>
        <dbReference type="Google" id="ProtNLM"/>
    </source>
</evidence>
<gene>
    <name evidence="1" type="ORF">PFCIRM138_00275</name>
</gene>
<dbReference type="GeneID" id="61221629"/>
<dbReference type="AlphaFoldDB" id="A0A068VVI4"/>
<dbReference type="EMBL" id="LM676429">
    <property type="protein sequence ID" value="CEP27221.1"/>
    <property type="molecule type" value="Genomic_DNA"/>
</dbReference>
<accession>A0A068VVI4</accession>
<proteinExistence type="predicted"/>
<protein>
    <recommendedName>
        <fullName evidence="2">Yqey-like protein</fullName>
    </recommendedName>
</protein>
<dbReference type="PATRIC" id="fig|66712.6.peg.1683"/>
<dbReference type="RefSeq" id="WP_013161603.1">
    <property type="nucleotide sequence ID" value="NZ_CP010341.1"/>
</dbReference>
<organism evidence="1">
    <name type="scientific">Propionibacterium freudenreichii subsp. freudenreichii</name>
    <dbReference type="NCBI Taxonomy" id="66712"/>
    <lineage>
        <taxon>Bacteria</taxon>
        <taxon>Bacillati</taxon>
        <taxon>Actinomycetota</taxon>
        <taxon>Actinomycetes</taxon>
        <taxon>Propionibacteriales</taxon>
        <taxon>Propionibacteriaceae</taxon>
        <taxon>Propionibacterium</taxon>
    </lineage>
</organism>
<dbReference type="KEGG" id="pfre:RM25_1653"/>
<dbReference type="InterPro" id="IPR042184">
    <property type="entry name" value="YqeY/Aim41_N"/>
</dbReference>